<dbReference type="PANTHER" id="PTHR44591">
    <property type="entry name" value="STRESS RESPONSE REGULATOR PROTEIN 1"/>
    <property type="match status" value="1"/>
</dbReference>
<feature type="modified residue" description="4-aspartylphosphate" evidence="2">
    <location>
        <position position="58"/>
    </location>
</feature>
<sequence>MKTDEVIKILCVDDEKNVLRALQRVFLDEDYELFTALSGPQGLEILEREEGIQVVISDYRMPEMTGVDFLHEVCRRRPETVRIVLSGYADTAAVVDAINEGQIYKFIPKPWNDDELRVTIDNALERYFLHARNRQLMEDLRLSNEELQLMNENLEDLVNERTAELVFRNQALTGAQNILHALPLAVVGLDCDDQVVYSNASADELFADVEGGLIAADRHAALPPDINAFIDGLPGEGAAYLRVKLGGALLRVKGVRMCFGAQQGIILTFNEEAETHA</sequence>
<accession>A0A0C2HH00</accession>
<evidence type="ECO:0000256" key="1">
    <source>
        <dbReference type="ARBA" id="ARBA00022553"/>
    </source>
</evidence>
<comment type="caution">
    <text evidence="5">The sequence shown here is derived from an EMBL/GenBank/DDBJ whole genome shotgun (WGS) entry which is preliminary data.</text>
</comment>
<proteinExistence type="predicted"/>
<dbReference type="InterPro" id="IPR001789">
    <property type="entry name" value="Sig_transdc_resp-reg_receiver"/>
</dbReference>
<dbReference type="Pfam" id="PF00072">
    <property type="entry name" value="Response_reg"/>
    <property type="match status" value="1"/>
</dbReference>
<name>A0A0C2HH00_9BACT</name>
<dbReference type="SUPFAM" id="SSF52172">
    <property type="entry name" value="CheY-like"/>
    <property type="match status" value="1"/>
</dbReference>
<evidence type="ECO:0000313" key="6">
    <source>
        <dbReference type="Proteomes" id="UP000035068"/>
    </source>
</evidence>
<evidence type="ECO:0000256" key="3">
    <source>
        <dbReference type="SAM" id="Coils"/>
    </source>
</evidence>
<keyword evidence="3" id="KW-0175">Coiled coil</keyword>
<dbReference type="EMBL" id="JWJD01000004">
    <property type="protein sequence ID" value="KIH76241.1"/>
    <property type="molecule type" value="Genomic_DNA"/>
</dbReference>
<dbReference type="SMART" id="SM00448">
    <property type="entry name" value="REC"/>
    <property type="match status" value="1"/>
</dbReference>
<dbReference type="AlphaFoldDB" id="A0A0C2HH00"/>
<feature type="coiled-coil region" evidence="3">
    <location>
        <begin position="133"/>
        <end position="164"/>
    </location>
</feature>
<dbReference type="RefSeq" id="WP_040099754.1">
    <property type="nucleotide sequence ID" value="NZ_JWJD01000004.1"/>
</dbReference>
<reference evidence="5 6" key="1">
    <citation type="submission" date="2014-12" db="EMBL/GenBank/DDBJ databases">
        <title>Genomes of Geoalkalibacter ferrihydriticus and Geoalkalibacter subterraneus, two haloalkaliphilic metal-reducing members of the Geobacteraceae.</title>
        <authorList>
            <person name="Badalamenti J.P."/>
            <person name="Torres C.I."/>
            <person name="Krajmalnik-Brown R."/>
            <person name="Bond D.R."/>
        </authorList>
    </citation>
    <scope>NUCLEOTIDE SEQUENCE [LARGE SCALE GENOMIC DNA]</scope>
    <source>
        <strain evidence="5 6">DSM 17813</strain>
    </source>
</reference>
<dbReference type="GO" id="GO:0000160">
    <property type="term" value="P:phosphorelay signal transduction system"/>
    <property type="evidence" value="ECO:0007669"/>
    <property type="project" value="InterPro"/>
</dbReference>
<dbReference type="Proteomes" id="UP000035068">
    <property type="component" value="Unassembled WGS sequence"/>
</dbReference>
<dbReference type="InterPro" id="IPR050595">
    <property type="entry name" value="Bact_response_regulator"/>
</dbReference>
<evidence type="ECO:0000256" key="2">
    <source>
        <dbReference type="PROSITE-ProRule" id="PRU00169"/>
    </source>
</evidence>
<dbReference type="PROSITE" id="PS50110">
    <property type="entry name" value="RESPONSE_REGULATORY"/>
    <property type="match status" value="1"/>
</dbReference>
<dbReference type="Gene3D" id="3.40.50.2300">
    <property type="match status" value="1"/>
</dbReference>
<dbReference type="CDD" id="cd17569">
    <property type="entry name" value="REC_HupR-like"/>
    <property type="match status" value="1"/>
</dbReference>
<gene>
    <name evidence="5" type="ORF">GFER_11480</name>
</gene>
<dbReference type="InterPro" id="IPR011006">
    <property type="entry name" value="CheY-like_superfamily"/>
</dbReference>
<feature type="domain" description="Response regulatory" evidence="4">
    <location>
        <begin position="8"/>
        <end position="124"/>
    </location>
</feature>
<evidence type="ECO:0000259" key="4">
    <source>
        <dbReference type="PROSITE" id="PS50110"/>
    </source>
</evidence>
<evidence type="ECO:0000313" key="5">
    <source>
        <dbReference type="EMBL" id="KIH76241.1"/>
    </source>
</evidence>
<organism evidence="5 6">
    <name type="scientific">Geoalkalibacter ferrihydriticus DSM 17813</name>
    <dbReference type="NCBI Taxonomy" id="1121915"/>
    <lineage>
        <taxon>Bacteria</taxon>
        <taxon>Pseudomonadati</taxon>
        <taxon>Thermodesulfobacteriota</taxon>
        <taxon>Desulfuromonadia</taxon>
        <taxon>Desulfuromonadales</taxon>
        <taxon>Geoalkalibacteraceae</taxon>
        <taxon>Geoalkalibacter</taxon>
    </lineage>
</organism>
<keyword evidence="6" id="KW-1185">Reference proteome</keyword>
<dbReference type="PANTHER" id="PTHR44591:SF19">
    <property type="entry name" value="TWO-COMPONENT RESPONSE REGULATOR-RELATED"/>
    <property type="match status" value="1"/>
</dbReference>
<protein>
    <recommendedName>
        <fullName evidence="4">Response regulatory domain-containing protein</fullName>
    </recommendedName>
</protein>
<keyword evidence="1 2" id="KW-0597">Phosphoprotein</keyword>